<reference evidence="1" key="1">
    <citation type="journal article" date="2008" name="BMC Genomics">
        <title>Analysis of 4,664 high-quality sequence-finished poplar full-length cDNA clones and their utility for the discovery of genes responding to insect feeding.</title>
        <authorList>
            <person name="Ralph S.G."/>
            <person name="Chun H.J."/>
            <person name="Cooper D."/>
            <person name="Kirkpatrick R."/>
            <person name="Kolosova N."/>
            <person name="Gunter L."/>
            <person name="Tuskan G.A."/>
            <person name="Douglas C.J."/>
            <person name="Holt R.A."/>
            <person name="Jones S.J."/>
            <person name="Marra M.A."/>
            <person name="Bohlmann J."/>
        </authorList>
    </citation>
    <scope>NUCLEOTIDE SEQUENCE</scope>
    <source>
        <tissue evidence="1">Young and mature leaves</tissue>
    </source>
</reference>
<evidence type="ECO:0000313" key="1">
    <source>
        <dbReference type="EMBL" id="ABK94965.1"/>
    </source>
</evidence>
<name>A9PF12_POPTR</name>
<accession>A9PF12</accession>
<dbReference type="EMBL" id="EF146925">
    <property type="protein sequence ID" value="ABK94965.1"/>
    <property type="molecule type" value="mRNA"/>
</dbReference>
<organism evidence="1">
    <name type="scientific">Populus trichocarpa</name>
    <name type="common">Western balsam poplar</name>
    <name type="synonym">Populus balsamifera subsp. trichocarpa</name>
    <dbReference type="NCBI Taxonomy" id="3694"/>
    <lineage>
        <taxon>Eukaryota</taxon>
        <taxon>Viridiplantae</taxon>
        <taxon>Streptophyta</taxon>
        <taxon>Embryophyta</taxon>
        <taxon>Tracheophyta</taxon>
        <taxon>Spermatophyta</taxon>
        <taxon>Magnoliopsida</taxon>
        <taxon>eudicotyledons</taxon>
        <taxon>Gunneridae</taxon>
        <taxon>Pentapetalae</taxon>
        <taxon>rosids</taxon>
        <taxon>fabids</taxon>
        <taxon>Malpighiales</taxon>
        <taxon>Salicaceae</taxon>
        <taxon>Saliceae</taxon>
        <taxon>Populus</taxon>
    </lineage>
</organism>
<protein>
    <submittedName>
        <fullName evidence="1">Uncharacterized protein</fullName>
    </submittedName>
</protein>
<dbReference type="AlphaFoldDB" id="A9PF12"/>
<sequence length="82" mass="10004">MTMRSERQPLPSQSYDRDKYSMCDFPLVGCLQIDFWNFCRSYCRRYKHHRQTVLRQTREGGGLIEITGFLLVHWRTHQQEHQ</sequence>
<proteinExistence type="evidence at transcript level"/>